<keyword evidence="11" id="KW-1185">Reference proteome</keyword>
<dbReference type="Pfam" id="PF02089">
    <property type="entry name" value="Palm_thioest"/>
    <property type="match status" value="1"/>
</dbReference>
<dbReference type="EMBL" id="JAOYFB010000001">
    <property type="protein sequence ID" value="KAK4002391.1"/>
    <property type="molecule type" value="Genomic_DNA"/>
</dbReference>
<evidence type="ECO:0000256" key="8">
    <source>
        <dbReference type="ARBA" id="ARBA00031934"/>
    </source>
</evidence>
<keyword evidence="9" id="KW-1133">Transmembrane helix</keyword>
<name>A0ABQ9YP61_9CRUS</name>
<evidence type="ECO:0000313" key="10">
    <source>
        <dbReference type="EMBL" id="KAK4002391.1"/>
    </source>
</evidence>
<keyword evidence="9" id="KW-0472">Membrane</keyword>
<evidence type="ECO:0000256" key="9">
    <source>
        <dbReference type="SAM" id="Phobius"/>
    </source>
</evidence>
<accession>A0ABQ9YP61</accession>
<sequence>MSVLHCNALFTSRMKFVLLSFLVLINFQICLSLLPIVIWHGLGDVCCNPLSIGGLQKFIQQEIPDVYVISLKIGKTIKEDFENAYIKNANDQVKFVCDLIRNDSKLALGYQGLGISQGGQFLRAVAQRCPYPPMANLITLGSQHQGVYGLPRCLGDDVKFCNYIRTLLNHGAYKKWIQNFIAPAEYWHDPLDEETYKEASVFLADINNERAINETYKTNLQQLKNFVMVKFTKDTVVQPIETEWFGFYRENDLNSTYTLQESPLYIEDRLGLRTMDSQGKLHFLKVEGDHIQFSQIWFKQTIIEKFLR</sequence>
<keyword evidence="6" id="KW-1015">Disulfide bond</keyword>
<organism evidence="10 11">
    <name type="scientific">Daphnia magna</name>
    <dbReference type="NCBI Taxonomy" id="35525"/>
    <lineage>
        <taxon>Eukaryota</taxon>
        <taxon>Metazoa</taxon>
        <taxon>Ecdysozoa</taxon>
        <taxon>Arthropoda</taxon>
        <taxon>Crustacea</taxon>
        <taxon>Branchiopoda</taxon>
        <taxon>Diplostraca</taxon>
        <taxon>Cladocera</taxon>
        <taxon>Anomopoda</taxon>
        <taxon>Daphniidae</taxon>
        <taxon>Daphnia</taxon>
    </lineage>
</organism>
<reference evidence="10 11" key="1">
    <citation type="journal article" date="2023" name="Nucleic Acids Res.">
        <title>The hologenome of Daphnia magna reveals possible DNA methylation and microbiome-mediated evolution of the host genome.</title>
        <authorList>
            <person name="Chaturvedi A."/>
            <person name="Li X."/>
            <person name="Dhandapani V."/>
            <person name="Marshall H."/>
            <person name="Kissane S."/>
            <person name="Cuenca-Cambronero M."/>
            <person name="Asole G."/>
            <person name="Calvet F."/>
            <person name="Ruiz-Romero M."/>
            <person name="Marangio P."/>
            <person name="Guigo R."/>
            <person name="Rago D."/>
            <person name="Mirbahai L."/>
            <person name="Eastwood N."/>
            <person name="Colbourne J.K."/>
            <person name="Zhou J."/>
            <person name="Mallon E."/>
            <person name="Orsini L."/>
        </authorList>
    </citation>
    <scope>NUCLEOTIDE SEQUENCE [LARGE SCALE GENOMIC DNA]</scope>
    <source>
        <strain evidence="10">LRV0_1</strain>
    </source>
</reference>
<dbReference type="PANTHER" id="PTHR11247">
    <property type="entry name" value="PALMITOYL-PROTEIN THIOESTERASE/DOLICHYLDIPHOSPHATASE 1"/>
    <property type="match status" value="1"/>
</dbReference>
<dbReference type="InterPro" id="IPR002472">
    <property type="entry name" value="Palm_thioest"/>
</dbReference>
<protein>
    <recommendedName>
        <fullName evidence="3">Palmitoyl-protein thioesterase 1</fullName>
        <ecNumber evidence="2">3.1.2.22</ecNumber>
    </recommendedName>
    <alternativeName>
        <fullName evidence="8">Palmitoyl-protein hydrolase 1</fullName>
    </alternativeName>
</protein>
<comment type="similarity">
    <text evidence="1">Belongs to the palmitoyl-protein thioesterase family.</text>
</comment>
<keyword evidence="9" id="KW-0812">Transmembrane</keyword>
<feature type="transmembrane region" description="Helical" evidence="9">
    <location>
        <begin position="16"/>
        <end position="42"/>
    </location>
</feature>
<dbReference type="SUPFAM" id="SSF53474">
    <property type="entry name" value="alpha/beta-Hydrolases"/>
    <property type="match status" value="1"/>
</dbReference>
<evidence type="ECO:0000256" key="7">
    <source>
        <dbReference type="ARBA" id="ARBA00023180"/>
    </source>
</evidence>
<dbReference type="Proteomes" id="UP001234178">
    <property type="component" value="Unassembled WGS sequence"/>
</dbReference>
<proteinExistence type="inferred from homology"/>
<dbReference type="PANTHER" id="PTHR11247:SF8">
    <property type="entry name" value="PALMITOYL-PROTEIN THIOESTERASE 1"/>
    <property type="match status" value="1"/>
</dbReference>
<dbReference type="PRINTS" id="PR00414">
    <property type="entry name" value="PPTHIESTRASE"/>
</dbReference>
<evidence type="ECO:0000313" key="11">
    <source>
        <dbReference type="Proteomes" id="UP001234178"/>
    </source>
</evidence>
<evidence type="ECO:0000256" key="2">
    <source>
        <dbReference type="ARBA" id="ARBA00012423"/>
    </source>
</evidence>
<dbReference type="Gene3D" id="3.40.50.1820">
    <property type="entry name" value="alpha/beta hydrolase"/>
    <property type="match status" value="1"/>
</dbReference>
<comment type="caution">
    <text evidence="10">The sequence shown here is derived from an EMBL/GenBank/DDBJ whole genome shotgun (WGS) entry which is preliminary data.</text>
</comment>
<dbReference type="InterPro" id="IPR029058">
    <property type="entry name" value="AB_hydrolase_fold"/>
</dbReference>
<evidence type="ECO:0000256" key="3">
    <source>
        <dbReference type="ARBA" id="ARBA00014212"/>
    </source>
</evidence>
<dbReference type="EC" id="3.1.2.22" evidence="2"/>
<evidence type="ECO:0000256" key="4">
    <source>
        <dbReference type="ARBA" id="ARBA00022729"/>
    </source>
</evidence>
<keyword evidence="4" id="KW-0732">Signal</keyword>
<gene>
    <name evidence="10" type="ORF">OUZ56_004221</name>
</gene>
<evidence type="ECO:0000256" key="1">
    <source>
        <dbReference type="ARBA" id="ARBA00010758"/>
    </source>
</evidence>
<evidence type="ECO:0000256" key="5">
    <source>
        <dbReference type="ARBA" id="ARBA00022801"/>
    </source>
</evidence>
<keyword evidence="5" id="KW-0378">Hydrolase</keyword>
<keyword evidence="7" id="KW-0325">Glycoprotein</keyword>
<evidence type="ECO:0000256" key="6">
    <source>
        <dbReference type="ARBA" id="ARBA00023157"/>
    </source>
</evidence>